<feature type="transmembrane region" description="Helical" evidence="1">
    <location>
        <begin position="25"/>
        <end position="46"/>
    </location>
</feature>
<name>A0ABW3N1Y2_9FLAO</name>
<evidence type="ECO:0000313" key="2">
    <source>
        <dbReference type="EMBL" id="MFD1061667.1"/>
    </source>
</evidence>
<keyword evidence="3" id="KW-1185">Reference proteome</keyword>
<gene>
    <name evidence="2" type="ORF">ACFQ1Q_00300</name>
</gene>
<evidence type="ECO:0000313" key="3">
    <source>
        <dbReference type="Proteomes" id="UP001597013"/>
    </source>
</evidence>
<reference evidence="3" key="1">
    <citation type="journal article" date="2019" name="Int. J. Syst. Evol. Microbiol.">
        <title>The Global Catalogue of Microorganisms (GCM) 10K type strain sequencing project: providing services to taxonomists for standard genome sequencing and annotation.</title>
        <authorList>
            <consortium name="The Broad Institute Genomics Platform"/>
            <consortium name="The Broad Institute Genome Sequencing Center for Infectious Disease"/>
            <person name="Wu L."/>
            <person name="Ma J."/>
        </authorList>
    </citation>
    <scope>NUCLEOTIDE SEQUENCE [LARGE SCALE GENOMIC DNA]</scope>
    <source>
        <strain evidence="3">CCUG 62215</strain>
    </source>
</reference>
<accession>A0ABW3N1Y2</accession>
<comment type="caution">
    <text evidence="2">The sequence shown here is derived from an EMBL/GenBank/DDBJ whole genome shotgun (WGS) entry which is preliminary data.</text>
</comment>
<keyword evidence="1" id="KW-1133">Transmembrane helix</keyword>
<evidence type="ECO:0000256" key="1">
    <source>
        <dbReference type="SAM" id="Phobius"/>
    </source>
</evidence>
<sequence>MALKRKRQPFSKLSIKEKLKRISKFILGAIVFITLPSLLFFGFIYLKYNEPFPTGIESPKADVLANKMLEALNYEAYKKTDYIEWTFKNRNSYKWFKSADSCEVKWKNFRVMLQLKNTNNSSVFVGNMPYNGVDKQKLIQKAESYFNNDSFWLVAPYKVFDKGTKRQLVKNKDKTESLLITYKLGGTTPGDSYLWHVNENGMPKSFQMWVDIIPIGGLEASWSDWKTTKSGAKLPTLHQLPFFGLEITNISTFYRKN</sequence>
<keyword evidence="1" id="KW-0812">Transmembrane</keyword>
<proteinExistence type="predicted"/>
<keyword evidence="1" id="KW-0472">Membrane</keyword>
<organism evidence="2 3">
    <name type="scientific">Winogradskyella litorisediminis</name>
    <dbReference type="NCBI Taxonomy" id="1156618"/>
    <lineage>
        <taxon>Bacteria</taxon>
        <taxon>Pseudomonadati</taxon>
        <taxon>Bacteroidota</taxon>
        <taxon>Flavobacteriia</taxon>
        <taxon>Flavobacteriales</taxon>
        <taxon>Flavobacteriaceae</taxon>
        <taxon>Winogradskyella</taxon>
    </lineage>
</organism>
<dbReference type="Proteomes" id="UP001597013">
    <property type="component" value="Unassembled WGS sequence"/>
</dbReference>
<dbReference type="RefSeq" id="WP_386126790.1">
    <property type="nucleotide sequence ID" value="NZ_JBHTJL010000003.1"/>
</dbReference>
<protein>
    <submittedName>
        <fullName evidence="2">Uncharacterized protein</fullName>
    </submittedName>
</protein>
<dbReference type="EMBL" id="JBHTJL010000003">
    <property type="protein sequence ID" value="MFD1061667.1"/>
    <property type="molecule type" value="Genomic_DNA"/>
</dbReference>